<evidence type="ECO:0000256" key="1">
    <source>
        <dbReference type="ARBA" id="ARBA00023239"/>
    </source>
</evidence>
<feature type="binding site" evidence="3">
    <location>
        <position position="258"/>
    </location>
    <ligand>
        <name>substrate</name>
    </ligand>
</feature>
<dbReference type="Pfam" id="PF13772">
    <property type="entry name" value="AIG2_2"/>
    <property type="match status" value="1"/>
</dbReference>
<proteinExistence type="predicted"/>
<keyword evidence="5" id="KW-0808">Transferase</keyword>
<keyword evidence="6" id="KW-1185">Reference proteome</keyword>
<sequence>MWKMNDTYYVFVYGTLRQHESNHHLLKNASCLWRQAWTNGILYDTGYGYPGLLASTTNRVYGEVYEVNGEQLKQLDLLEGYEEDGKNNLYERIIQTIHTDSGPVEAFVYLYLPAHVTELEEIVFGDWKCRRYLNRQEFLYFAYGSCMDDERFKLAGVHEQFARVKGCGVASNFSLAYSRKFHDGGRADMVEESTEMVEGKVYQIERKTLDYLFKREGVHSQIYRPAFIDVMIDGISYKNVLTFLVIDKEEEVAPPEHYYTEILRGAKGLVSKDYYQKLQDDLEQKFRIQLKVGEEG</sequence>
<dbReference type="STRING" id="930146.SAMN05192533_11524"/>
<dbReference type="Gene3D" id="3.10.490.10">
    <property type="entry name" value="Gamma-glutamyl cyclotransferase-like"/>
    <property type="match status" value="2"/>
</dbReference>
<dbReference type="Proteomes" id="UP000198553">
    <property type="component" value="Unassembled WGS sequence"/>
</dbReference>
<organism evidence="5 6">
    <name type="scientific">Mesobacillus persicus</name>
    <dbReference type="NCBI Taxonomy" id="930146"/>
    <lineage>
        <taxon>Bacteria</taxon>
        <taxon>Bacillati</taxon>
        <taxon>Bacillota</taxon>
        <taxon>Bacilli</taxon>
        <taxon>Bacillales</taxon>
        <taxon>Bacillaceae</taxon>
        <taxon>Mesobacillus</taxon>
    </lineage>
</organism>
<evidence type="ECO:0000313" key="5">
    <source>
        <dbReference type="EMBL" id="SEN55663.1"/>
    </source>
</evidence>
<dbReference type="InterPro" id="IPR017939">
    <property type="entry name" value="G-Glutamylcylcotransferase"/>
</dbReference>
<gene>
    <name evidence="5" type="ORF">SAMN05192533_11524</name>
</gene>
<accession>A0A1H8HHN3</accession>
<name>A0A1H8HHN3_9BACI</name>
<keyword evidence="1" id="KW-0456">Lyase</keyword>
<evidence type="ECO:0000313" key="6">
    <source>
        <dbReference type="Proteomes" id="UP000198553"/>
    </source>
</evidence>
<dbReference type="CDD" id="cd06661">
    <property type="entry name" value="GGCT_like"/>
    <property type="match status" value="2"/>
</dbReference>
<dbReference type="GO" id="GO:0003839">
    <property type="term" value="F:gamma-glutamylcyclotransferase activity"/>
    <property type="evidence" value="ECO:0007669"/>
    <property type="project" value="InterPro"/>
</dbReference>
<dbReference type="PANTHER" id="PTHR12935:SF0">
    <property type="entry name" value="GAMMA-GLUTAMYLCYCLOTRANSFERASE"/>
    <property type="match status" value="1"/>
</dbReference>
<dbReference type="InterPro" id="IPR009288">
    <property type="entry name" value="AIG2-like_dom"/>
</dbReference>
<reference evidence="6" key="1">
    <citation type="submission" date="2016-10" db="EMBL/GenBank/DDBJ databases">
        <authorList>
            <person name="Varghese N."/>
            <person name="Submissions S."/>
        </authorList>
    </citation>
    <scope>NUCLEOTIDE SEQUENCE [LARGE SCALE GENOMIC DNA]</scope>
    <source>
        <strain evidence="6">B48,IBRC-M 10115,DSM 25386,CECT 8001</strain>
    </source>
</reference>
<protein>
    <submittedName>
        <fullName evidence="5">Uncharacterized conserved protein YtfP, gamma-glutamylcyclotransferase (GGCT)/AIG2-like family</fullName>
    </submittedName>
</protein>
<dbReference type="InterPro" id="IPR036568">
    <property type="entry name" value="GGCT-like_sf"/>
</dbReference>
<evidence type="ECO:0000256" key="2">
    <source>
        <dbReference type="PIRSR" id="PIRSR617939-1"/>
    </source>
</evidence>
<dbReference type="InterPro" id="IPR013024">
    <property type="entry name" value="GGCT-like"/>
</dbReference>
<dbReference type="SUPFAM" id="SSF110857">
    <property type="entry name" value="Gamma-glutamyl cyclotransferase-like"/>
    <property type="match status" value="2"/>
</dbReference>
<evidence type="ECO:0000256" key="3">
    <source>
        <dbReference type="PIRSR" id="PIRSR617939-2"/>
    </source>
</evidence>
<feature type="active site" description="Proton acceptor" evidence="2">
    <location>
        <position position="216"/>
    </location>
</feature>
<dbReference type="EMBL" id="FOBW01000015">
    <property type="protein sequence ID" value="SEN55663.1"/>
    <property type="molecule type" value="Genomic_DNA"/>
</dbReference>
<dbReference type="Pfam" id="PF06094">
    <property type="entry name" value="GGACT"/>
    <property type="match status" value="1"/>
</dbReference>
<dbReference type="PANTHER" id="PTHR12935">
    <property type="entry name" value="GAMMA-GLUTAMYLCYCLOTRANSFERASE"/>
    <property type="match status" value="1"/>
</dbReference>
<dbReference type="AlphaFoldDB" id="A0A1H8HHN3"/>
<evidence type="ECO:0000259" key="4">
    <source>
        <dbReference type="Pfam" id="PF06094"/>
    </source>
</evidence>
<dbReference type="GO" id="GO:0016740">
    <property type="term" value="F:transferase activity"/>
    <property type="evidence" value="ECO:0007669"/>
    <property type="project" value="UniProtKB-KW"/>
</dbReference>
<feature type="binding site" evidence="3">
    <location>
        <begin position="140"/>
        <end position="145"/>
    </location>
    <ligand>
        <name>substrate</name>
    </ligand>
</feature>
<feature type="domain" description="Gamma-glutamylcyclotransferase AIG2-like" evidence="4">
    <location>
        <begin position="10"/>
        <end position="128"/>
    </location>
</feature>